<keyword evidence="2" id="KW-1185">Reference proteome</keyword>
<evidence type="ECO:0008006" key="3">
    <source>
        <dbReference type="Google" id="ProtNLM"/>
    </source>
</evidence>
<reference evidence="1" key="1">
    <citation type="submission" date="2022-10" db="EMBL/GenBank/DDBJ databases">
        <title>Hoeflea sp. G2-23, isolated from marine algae.</title>
        <authorList>
            <person name="Kristyanto S."/>
            <person name="Kim J.M."/>
            <person name="Jeon C.O."/>
        </authorList>
    </citation>
    <scope>NUCLEOTIDE SEQUENCE</scope>
    <source>
        <strain evidence="1">G2-23</strain>
    </source>
</reference>
<evidence type="ECO:0000313" key="1">
    <source>
        <dbReference type="EMBL" id="MCY0149842.1"/>
    </source>
</evidence>
<comment type="caution">
    <text evidence="1">The sequence shown here is derived from an EMBL/GenBank/DDBJ whole genome shotgun (WGS) entry which is preliminary data.</text>
</comment>
<dbReference type="RefSeq" id="WP_267655279.1">
    <property type="nucleotide sequence ID" value="NZ_JAOVZR010000001.1"/>
</dbReference>
<dbReference type="EMBL" id="JAOVZR010000001">
    <property type="protein sequence ID" value="MCY0149842.1"/>
    <property type="molecule type" value="Genomic_DNA"/>
</dbReference>
<proteinExistence type="predicted"/>
<accession>A0ABT3ZDG6</accession>
<gene>
    <name evidence="1" type="ORF">OEG84_19590</name>
</gene>
<dbReference type="Proteomes" id="UP001073227">
    <property type="component" value="Unassembled WGS sequence"/>
</dbReference>
<dbReference type="SUPFAM" id="SSF140990">
    <property type="entry name" value="FtsH protease domain-like"/>
    <property type="match status" value="1"/>
</dbReference>
<evidence type="ECO:0000313" key="2">
    <source>
        <dbReference type="Proteomes" id="UP001073227"/>
    </source>
</evidence>
<dbReference type="Gene3D" id="1.20.58.760">
    <property type="entry name" value="Peptidase M41"/>
    <property type="match status" value="1"/>
</dbReference>
<sequence>MDKKEMMAAAYHEAGHAVAAWFYAVRFSYVQVMEDGCKKGEIVYNEQNFGSKAAKTRTINRDAHVSAAGPLAESFYYNLIGKPHFEASLWSQSDYEGLADFKGGPDSYCAETHPVTWAVKDMIGRDDIQATISVVAGALFAKGRLDASEVADIAKRIIPKKGYVPLAQHDIRNQIAFAAVGRRVAAESTGKMN</sequence>
<organism evidence="1 2">
    <name type="scientific">Hoeflea algicola</name>
    <dbReference type="NCBI Taxonomy" id="2983763"/>
    <lineage>
        <taxon>Bacteria</taxon>
        <taxon>Pseudomonadati</taxon>
        <taxon>Pseudomonadota</taxon>
        <taxon>Alphaproteobacteria</taxon>
        <taxon>Hyphomicrobiales</taxon>
        <taxon>Rhizobiaceae</taxon>
        <taxon>Hoeflea</taxon>
    </lineage>
</organism>
<dbReference type="InterPro" id="IPR037219">
    <property type="entry name" value="Peptidase_M41-like"/>
</dbReference>
<name>A0ABT3ZDG6_9HYPH</name>
<protein>
    <recommendedName>
        <fullName evidence="3">Peptidase M41 domain-containing protein</fullName>
    </recommendedName>
</protein>